<dbReference type="AlphaFoldDB" id="A0AA41MXB9"/>
<proteinExistence type="predicted"/>
<dbReference type="EMBL" id="JAATJV010369000">
    <property type="protein sequence ID" value="MBZ3879745.1"/>
    <property type="molecule type" value="Genomic_DNA"/>
</dbReference>
<name>A0AA41MXB9_SCICA</name>
<reference evidence="3" key="1">
    <citation type="submission" date="2020-03" db="EMBL/GenBank/DDBJ databases">
        <title>Studies in the Genomics of Life Span.</title>
        <authorList>
            <person name="Glass D."/>
        </authorList>
    </citation>
    <scope>NUCLEOTIDE SEQUENCE</scope>
    <source>
        <strain evidence="3">SUZIE</strain>
        <tissue evidence="3">Muscle</tissue>
    </source>
</reference>
<keyword evidence="1" id="KW-0175">Coiled coil</keyword>
<evidence type="ECO:0000256" key="1">
    <source>
        <dbReference type="SAM" id="Coils"/>
    </source>
</evidence>
<dbReference type="InterPro" id="IPR037758">
    <property type="entry name" value="CCDC54"/>
</dbReference>
<protein>
    <submittedName>
        <fullName evidence="3">Coiled-coil domain-containing protein 54</fullName>
    </submittedName>
</protein>
<feature type="coiled-coil region" evidence="1">
    <location>
        <begin position="91"/>
        <end position="146"/>
    </location>
</feature>
<comment type="caution">
    <text evidence="3">The sequence shown here is derived from an EMBL/GenBank/DDBJ whole genome shotgun (WGS) entry which is preliminary data.</text>
</comment>
<accession>A0AA41MXB9</accession>
<evidence type="ECO:0000313" key="4">
    <source>
        <dbReference type="Proteomes" id="UP001166674"/>
    </source>
</evidence>
<evidence type="ECO:0000313" key="3">
    <source>
        <dbReference type="EMBL" id="MBZ3879745.1"/>
    </source>
</evidence>
<dbReference type="PANTHER" id="PTHR37880">
    <property type="entry name" value="COILED-COIL DOMAIN-CONTAINING PROTEIN 54"/>
    <property type="match status" value="1"/>
</dbReference>
<feature type="region of interest" description="Disordered" evidence="2">
    <location>
        <begin position="191"/>
        <end position="212"/>
    </location>
</feature>
<keyword evidence="4" id="KW-1185">Reference proteome</keyword>
<evidence type="ECO:0000256" key="2">
    <source>
        <dbReference type="SAM" id="MobiDB-lite"/>
    </source>
</evidence>
<sequence length="328" mass="37977">MYRFHTQRVKAAAGHMWTSNLCKIRKSLKDVYQKCKIQHPDSTRYPTMTSYGCDQHDVSLDEEMNLTVLLQDIKISQIELLSQMTDIVSAVSKIQEKIEHYQKQMEVLETRMDVNEDKQDTATKDILSLKKDIDALKKKVSELENQSSCSSTHCLEVLEGERGKEIIELLHKYIQPETLKNTSVSKDFEISSAEPEKMPSYPEPTGHLEEKPVSPQIETLRENNLKKASRSLKKARSNIYIYPDFGTWIKLTFVHGGKWRFFLSATKLEEFIQWLLSRPVIFPEEPQIIPKRDCPLTRPTASLTTICLSFFNYIYCLFGSSKEEVTRL</sequence>
<organism evidence="3 4">
    <name type="scientific">Sciurus carolinensis</name>
    <name type="common">Eastern gray squirrel</name>
    <dbReference type="NCBI Taxonomy" id="30640"/>
    <lineage>
        <taxon>Eukaryota</taxon>
        <taxon>Metazoa</taxon>
        <taxon>Chordata</taxon>
        <taxon>Craniata</taxon>
        <taxon>Vertebrata</taxon>
        <taxon>Euteleostomi</taxon>
        <taxon>Mammalia</taxon>
        <taxon>Eutheria</taxon>
        <taxon>Euarchontoglires</taxon>
        <taxon>Glires</taxon>
        <taxon>Rodentia</taxon>
        <taxon>Sciuromorpha</taxon>
        <taxon>Sciuridae</taxon>
        <taxon>Sciurinae</taxon>
        <taxon>Sciurini</taxon>
        <taxon>Sciurus</taxon>
    </lineage>
</organism>
<gene>
    <name evidence="3" type="ORF">SUZIE_154475</name>
</gene>
<dbReference type="Proteomes" id="UP001166674">
    <property type="component" value="Unassembled WGS sequence"/>
</dbReference>
<dbReference type="PANTHER" id="PTHR37880:SF1">
    <property type="entry name" value="COILED-COIL DOMAIN-CONTAINING PROTEIN 54"/>
    <property type="match status" value="1"/>
</dbReference>